<organism evidence="3 4">
    <name type="scientific">Microbacterium marinum</name>
    <dbReference type="NCBI Taxonomy" id="421115"/>
    <lineage>
        <taxon>Bacteria</taxon>
        <taxon>Bacillati</taxon>
        <taxon>Actinomycetota</taxon>
        <taxon>Actinomycetes</taxon>
        <taxon>Micrococcales</taxon>
        <taxon>Microbacteriaceae</taxon>
        <taxon>Microbacterium</taxon>
    </lineage>
</organism>
<proteinExistence type="predicted"/>
<evidence type="ECO:0000313" key="3">
    <source>
        <dbReference type="EMBL" id="MBB4665983.1"/>
    </source>
</evidence>
<comment type="caution">
    <text evidence="3">The sequence shown here is derived from an EMBL/GenBank/DDBJ whole genome shotgun (WGS) entry which is preliminary data.</text>
</comment>
<reference evidence="3 4" key="1">
    <citation type="submission" date="2020-08" db="EMBL/GenBank/DDBJ databases">
        <title>Sequencing the genomes of 1000 actinobacteria strains.</title>
        <authorList>
            <person name="Klenk H.-P."/>
        </authorList>
    </citation>
    <scope>NUCLEOTIDE SEQUENCE [LARGE SCALE GENOMIC DNA]</scope>
    <source>
        <strain evidence="3 4">DSM 24947</strain>
    </source>
</reference>
<feature type="region of interest" description="Disordered" evidence="1">
    <location>
        <begin position="46"/>
        <end position="72"/>
    </location>
</feature>
<keyword evidence="2" id="KW-0472">Membrane</keyword>
<evidence type="ECO:0000256" key="1">
    <source>
        <dbReference type="SAM" id="MobiDB-lite"/>
    </source>
</evidence>
<keyword evidence="2" id="KW-0812">Transmembrane</keyword>
<keyword evidence="4" id="KW-1185">Reference proteome</keyword>
<sequence>MNIANNVDHSHARARTRTLLTLLTVTTALIVGLLAMHSLGSGQGHDAAPMSHAASMGETHAATASTSEGDTASTECVDCGGGYADMLVMACVLAILALVMLLAPRSAALLRVVRDRAPTVALLAPGRRPTLAAPSLSVLCVSRT</sequence>
<dbReference type="Proteomes" id="UP000573729">
    <property type="component" value="Unassembled WGS sequence"/>
</dbReference>
<protein>
    <submittedName>
        <fullName evidence="3">Uncharacterized protein</fullName>
    </submittedName>
</protein>
<evidence type="ECO:0000256" key="2">
    <source>
        <dbReference type="SAM" id="Phobius"/>
    </source>
</evidence>
<keyword evidence="2" id="KW-1133">Transmembrane helix</keyword>
<dbReference type="AlphaFoldDB" id="A0A7W7BNM6"/>
<feature type="transmembrane region" description="Helical" evidence="2">
    <location>
        <begin position="19"/>
        <end position="40"/>
    </location>
</feature>
<accession>A0A7W7BNM6</accession>
<feature type="transmembrane region" description="Helical" evidence="2">
    <location>
        <begin position="86"/>
        <end position="104"/>
    </location>
</feature>
<dbReference type="InterPro" id="IPR046151">
    <property type="entry name" value="DUF6153"/>
</dbReference>
<name>A0A7W7BNM6_9MICO</name>
<dbReference type="RefSeq" id="WP_221417273.1">
    <property type="nucleotide sequence ID" value="NZ_JACHMD010000001.1"/>
</dbReference>
<evidence type="ECO:0000313" key="4">
    <source>
        <dbReference type="Proteomes" id="UP000573729"/>
    </source>
</evidence>
<dbReference type="Pfam" id="PF19650">
    <property type="entry name" value="DUF6153"/>
    <property type="match status" value="1"/>
</dbReference>
<dbReference type="EMBL" id="JACHMD010000001">
    <property type="protein sequence ID" value="MBB4665983.1"/>
    <property type="molecule type" value="Genomic_DNA"/>
</dbReference>
<gene>
    <name evidence="3" type="ORF">BKA24_000692</name>
</gene>
<feature type="compositionally biased region" description="Polar residues" evidence="1">
    <location>
        <begin position="62"/>
        <end position="72"/>
    </location>
</feature>